<dbReference type="InterPro" id="IPR029044">
    <property type="entry name" value="Nucleotide-diphossugar_trans"/>
</dbReference>
<gene>
    <name evidence="3" type="ORF">SAMN04488026_1002180</name>
</gene>
<dbReference type="AlphaFoldDB" id="A0A1G8K921"/>
<evidence type="ECO:0000259" key="2">
    <source>
        <dbReference type="Pfam" id="PF00535"/>
    </source>
</evidence>
<sequence>MDATSKPANCRLSPADTPTPDTERRIVIGIPTAGRREILSDTVRHIQTQDRLPDLVILSVSEEDDIDREALRDLTFPVQIIVGPRGLSVQRNRILEQLEPSDILMFLDDDFLMEPDYLDRIDTLFKQNPDVVLATGTVIADGVVGRGYWHDTGLDFLEKHVRSDEPERLTEVYNGYGCNMAIRAATVLQNGITFDEELPLYSWLEDLDFSRQLAAFGRLVRSNRLFGVHLGTKTGRTPGIRLGYSQIVNPVYMLRKGTVSPGRMFRLTGRVFASNLVYSIRPREWTDSRGRLKGNFLAFLDILRGRIDPQRARKF</sequence>
<keyword evidence="3" id="KW-0808">Transferase</keyword>
<reference evidence="3 4" key="1">
    <citation type="submission" date="2016-10" db="EMBL/GenBank/DDBJ databases">
        <authorList>
            <person name="de Groot N.N."/>
        </authorList>
    </citation>
    <scope>NUCLEOTIDE SEQUENCE [LARGE SCALE GENOMIC DNA]</scope>
    <source>
        <strain evidence="3 4">DSM 25294</strain>
    </source>
</reference>
<proteinExistence type="predicted"/>
<dbReference type="PANTHER" id="PTHR43685:SF2">
    <property type="entry name" value="GLYCOSYLTRANSFERASE 2-LIKE DOMAIN-CONTAINING PROTEIN"/>
    <property type="match status" value="1"/>
</dbReference>
<dbReference type="Gene3D" id="3.90.550.10">
    <property type="entry name" value="Spore Coat Polysaccharide Biosynthesis Protein SpsA, Chain A"/>
    <property type="match status" value="1"/>
</dbReference>
<dbReference type="OrthoDB" id="9790710at2"/>
<feature type="region of interest" description="Disordered" evidence="1">
    <location>
        <begin position="1"/>
        <end position="21"/>
    </location>
</feature>
<evidence type="ECO:0000313" key="3">
    <source>
        <dbReference type="EMBL" id="SDI39924.1"/>
    </source>
</evidence>
<evidence type="ECO:0000313" key="4">
    <source>
        <dbReference type="Proteomes" id="UP000199382"/>
    </source>
</evidence>
<dbReference type="InterPro" id="IPR050834">
    <property type="entry name" value="Glycosyltransf_2"/>
</dbReference>
<dbReference type="SUPFAM" id="SSF53448">
    <property type="entry name" value="Nucleotide-diphospho-sugar transferases"/>
    <property type="match status" value="1"/>
</dbReference>
<dbReference type="EMBL" id="FNEK01000002">
    <property type="protein sequence ID" value="SDI39924.1"/>
    <property type="molecule type" value="Genomic_DNA"/>
</dbReference>
<protein>
    <submittedName>
        <fullName evidence="3">Glycosyltransferase, GT2 family</fullName>
    </submittedName>
</protein>
<organism evidence="3 4">
    <name type="scientific">Aliiruegeria lutimaris</name>
    <dbReference type="NCBI Taxonomy" id="571298"/>
    <lineage>
        <taxon>Bacteria</taxon>
        <taxon>Pseudomonadati</taxon>
        <taxon>Pseudomonadota</taxon>
        <taxon>Alphaproteobacteria</taxon>
        <taxon>Rhodobacterales</taxon>
        <taxon>Roseobacteraceae</taxon>
        <taxon>Aliiruegeria</taxon>
    </lineage>
</organism>
<accession>A0A1G8K921</accession>
<dbReference type="RefSeq" id="WP_093148505.1">
    <property type="nucleotide sequence ID" value="NZ_FNEK01000002.1"/>
</dbReference>
<dbReference type="Pfam" id="PF00535">
    <property type="entry name" value="Glycos_transf_2"/>
    <property type="match status" value="1"/>
</dbReference>
<dbReference type="PANTHER" id="PTHR43685">
    <property type="entry name" value="GLYCOSYLTRANSFERASE"/>
    <property type="match status" value="1"/>
</dbReference>
<dbReference type="CDD" id="cd00761">
    <property type="entry name" value="Glyco_tranf_GTA_type"/>
    <property type="match status" value="1"/>
</dbReference>
<name>A0A1G8K921_9RHOB</name>
<feature type="domain" description="Glycosyltransferase 2-like" evidence="2">
    <location>
        <begin position="28"/>
        <end position="163"/>
    </location>
</feature>
<keyword evidence="4" id="KW-1185">Reference proteome</keyword>
<dbReference type="InterPro" id="IPR001173">
    <property type="entry name" value="Glyco_trans_2-like"/>
</dbReference>
<dbReference type="Proteomes" id="UP000199382">
    <property type="component" value="Unassembled WGS sequence"/>
</dbReference>
<dbReference type="STRING" id="571298.SAMN04488026_1002180"/>
<evidence type="ECO:0000256" key="1">
    <source>
        <dbReference type="SAM" id="MobiDB-lite"/>
    </source>
</evidence>
<dbReference type="GO" id="GO:0016740">
    <property type="term" value="F:transferase activity"/>
    <property type="evidence" value="ECO:0007669"/>
    <property type="project" value="UniProtKB-KW"/>
</dbReference>